<accession>A0A4Y2M717</accession>
<dbReference type="AlphaFoldDB" id="A0A4Y2M717"/>
<evidence type="ECO:0000256" key="1">
    <source>
        <dbReference type="SAM" id="SignalP"/>
    </source>
</evidence>
<organism evidence="2 3">
    <name type="scientific">Araneus ventricosus</name>
    <name type="common">Orbweaver spider</name>
    <name type="synonym">Epeira ventricosa</name>
    <dbReference type="NCBI Taxonomy" id="182803"/>
    <lineage>
        <taxon>Eukaryota</taxon>
        <taxon>Metazoa</taxon>
        <taxon>Ecdysozoa</taxon>
        <taxon>Arthropoda</taxon>
        <taxon>Chelicerata</taxon>
        <taxon>Arachnida</taxon>
        <taxon>Araneae</taxon>
        <taxon>Araneomorphae</taxon>
        <taxon>Entelegynae</taxon>
        <taxon>Araneoidea</taxon>
        <taxon>Araneidae</taxon>
        <taxon>Araneus</taxon>
    </lineage>
</organism>
<keyword evidence="3" id="KW-1185">Reference proteome</keyword>
<comment type="caution">
    <text evidence="2">The sequence shown here is derived from an EMBL/GenBank/DDBJ whole genome shotgun (WGS) entry which is preliminary data.</text>
</comment>
<proteinExistence type="predicted"/>
<name>A0A4Y2M717_ARAVE</name>
<evidence type="ECO:0008006" key="4">
    <source>
        <dbReference type="Google" id="ProtNLM"/>
    </source>
</evidence>
<gene>
    <name evidence="2" type="ORF">AVEN_271554_1</name>
</gene>
<dbReference type="Proteomes" id="UP000499080">
    <property type="component" value="Unassembled WGS sequence"/>
</dbReference>
<keyword evidence="1" id="KW-0732">Signal</keyword>
<sequence length="100" mass="11216">MFSLLQVDIVIGVVSLLLHGQYVPPSGGIGPWPMMTARTPTSVLELLLRLSFSFTRALKWGRMTLFSPSDSTSRKSTGTLQLKVRPHERFFAVFSRRPIP</sequence>
<protein>
    <recommendedName>
        <fullName evidence="4">Secreted protein</fullName>
    </recommendedName>
</protein>
<evidence type="ECO:0000313" key="3">
    <source>
        <dbReference type="Proteomes" id="UP000499080"/>
    </source>
</evidence>
<feature type="chain" id="PRO_5021429878" description="Secreted protein" evidence="1">
    <location>
        <begin position="21"/>
        <end position="100"/>
    </location>
</feature>
<feature type="signal peptide" evidence="1">
    <location>
        <begin position="1"/>
        <end position="20"/>
    </location>
</feature>
<dbReference type="EMBL" id="BGPR01006836">
    <property type="protein sequence ID" value="GBN22230.1"/>
    <property type="molecule type" value="Genomic_DNA"/>
</dbReference>
<evidence type="ECO:0000313" key="2">
    <source>
        <dbReference type="EMBL" id="GBN22230.1"/>
    </source>
</evidence>
<reference evidence="2 3" key="1">
    <citation type="journal article" date="2019" name="Sci. Rep.">
        <title>Orb-weaving spider Araneus ventricosus genome elucidates the spidroin gene catalogue.</title>
        <authorList>
            <person name="Kono N."/>
            <person name="Nakamura H."/>
            <person name="Ohtoshi R."/>
            <person name="Moran D.A.P."/>
            <person name="Shinohara A."/>
            <person name="Yoshida Y."/>
            <person name="Fujiwara M."/>
            <person name="Mori M."/>
            <person name="Tomita M."/>
            <person name="Arakawa K."/>
        </authorList>
    </citation>
    <scope>NUCLEOTIDE SEQUENCE [LARGE SCALE GENOMIC DNA]</scope>
</reference>